<evidence type="ECO:0008006" key="4">
    <source>
        <dbReference type="Google" id="ProtNLM"/>
    </source>
</evidence>
<feature type="transmembrane region" description="Helical" evidence="1">
    <location>
        <begin position="64"/>
        <end position="85"/>
    </location>
</feature>
<evidence type="ECO:0000256" key="1">
    <source>
        <dbReference type="SAM" id="Phobius"/>
    </source>
</evidence>
<keyword evidence="1" id="KW-1133">Transmembrane helix</keyword>
<accession>A0A9Q4GJA7</accession>
<keyword evidence="1" id="KW-0472">Membrane</keyword>
<organism evidence="2 3">
    <name type="scientific">Halorutilus salinus</name>
    <dbReference type="NCBI Taxonomy" id="2487751"/>
    <lineage>
        <taxon>Archaea</taxon>
        <taxon>Methanobacteriati</taxon>
        <taxon>Methanobacteriota</taxon>
        <taxon>Stenosarchaea group</taxon>
        <taxon>Halobacteria</taxon>
        <taxon>Halorutilales</taxon>
        <taxon>Halorutilaceae</taxon>
        <taxon>Halorutilus</taxon>
    </lineage>
</organism>
<dbReference type="RefSeq" id="WP_266088260.1">
    <property type="nucleotide sequence ID" value="NZ_RKLV01000011.1"/>
</dbReference>
<feature type="transmembrane region" description="Helical" evidence="1">
    <location>
        <begin position="91"/>
        <end position="110"/>
    </location>
</feature>
<evidence type="ECO:0000313" key="3">
    <source>
        <dbReference type="Proteomes" id="UP001149411"/>
    </source>
</evidence>
<dbReference type="Proteomes" id="UP001149411">
    <property type="component" value="Unassembled WGS sequence"/>
</dbReference>
<keyword evidence="1" id="KW-0812">Transmembrane</keyword>
<keyword evidence="3" id="KW-1185">Reference proteome</keyword>
<name>A0A9Q4GJA7_9EURY</name>
<gene>
    <name evidence="2" type="ORF">EGH25_10250</name>
</gene>
<proteinExistence type="predicted"/>
<comment type="caution">
    <text evidence="2">The sequence shown here is derived from an EMBL/GenBank/DDBJ whole genome shotgun (WGS) entry which is preliminary data.</text>
</comment>
<feature type="transmembrane region" description="Helical" evidence="1">
    <location>
        <begin position="10"/>
        <end position="28"/>
    </location>
</feature>
<dbReference type="EMBL" id="RKLV01000011">
    <property type="protein sequence ID" value="MCX2819728.1"/>
    <property type="molecule type" value="Genomic_DNA"/>
</dbReference>
<feature type="transmembrane region" description="Helical" evidence="1">
    <location>
        <begin position="122"/>
        <end position="139"/>
    </location>
</feature>
<protein>
    <recommendedName>
        <fullName evidence="4">DUF1109 domain-containing protein</fullName>
    </recommendedName>
</protein>
<feature type="transmembrane region" description="Helical" evidence="1">
    <location>
        <begin position="40"/>
        <end position="57"/>
    </location>
</feature>
<sequence>MDTEIDPVRILYAVGVLLGVIATFYFGFRLLEDLSPTTTSATLFLGFVVFLFAGLYARNGSLDTVFYALSAGSYLVFVAYVLETYDLGDGGVFALLAGSSALFVALGYASSKGVFEVDRTKAVVGIAVVLVLVVGLLVFDATGAQPGYSQEFRDTVDIPDGIDEQVVVGETVAKNPFVLSRRADPPSVTGCLYTPERRHVSLRRDVPYSLVLGGGETRGFDVTVAGSSFFDHEDGELTNLMPNREGIPVEVSEACPETADEPKLVVVTGEETTARPVPP</sequence>
<evidence type="ECO:0000313" key="2">
    <source>
        <dbReference type="EMBL" id="MCX2819728.1"/>
    </source>
</evidence>
<reference evidence="2" key="1">
    <citation type="submission" date="2022-09" db="EMBL/GenBank/DDBJ databases">
        <title>Haloadaptaus new haloarchaeum isolated from saline soil.</title>
        <authorList>
            <person name="Duran-Viseras A."/>
            <person name="Sanchez-Porro C."/>
            <person name="Ventosa A."/>
        </authorList>
    </citation>
    <scope>NUCLEOTIDE SEQUENCE</scope>
    <source>
        <strain evidence="2">F3-133</strain>
    </source>
</reference>
<dbReference type="AlphaFoldDB" id="A0A9Q4GJA7"/>